<dbReference type="NCBIfam" id="TIGR00401">
    <property type="entry name" value="msrA"/>
    <property type="match status" value="1"/>
</dbReference>
<evidence type="ECO:0000256" key="2">
    <source>
        <dbReference type="ARBA" id="ARBA00012502"/>
    </source>
</evidence>
<dbReference type="Pfam" id="PF00035">
    <property type="entry name" value="dsrm"/>
    <property type="match status" value="1"/>
</dbReference>
<dbReference type="GO" id="GO:0008113">
    <property type="term" value="F:peptide-methionine (S)-S-oxide reductase activity"/>
    <property type="evidence" value="ECO:0007669"/>
    <property type="project" value="UniProtKB-EC"/>
</dbReference>
<dbReference type="GO" id="GO:0005730">
    <property type="term" value="C:nucleolus"/>
    <property type="evidence" value="ECO:0007669"/>
    <property type="project" value="TreeGrafter"/>
</dbReference>
<evidence type="ECO:0000256" key="1">
    <source>
        <dbReference type="ARBA" id="ARBA00005591"/>
    </source>
</evidence>
<evidence type="ECO:0000313" key="12">
    <source>
        <dbReference type="Proteomes" id="UP000663825"/>
    </source>
</evidence>
<dbReference type="Proteomes" id="UP000663851">
    <property type="component" value="Unassembled WGS sequence"/>
</dbReference>
<comment type="caution">
    <text evidence="8">The sequence shown here is derived from an EMBL/GenBank/DDBJ whole genome shotgun (WGS) entry which is preliminary data.</text>
</comment>
<gene>
    <name evidence="9" type="ORF">GRG538_LOCUS19222</name>
    <name evidence="10" type="ORF">HFQ381_LOCUS4893</name>
    <name evidence="8" type="ORF">TIS948_LOCUS7966</name>
    <name evidence="11" type="ORF">TSG867_LOCUS28110</name>
</gene>
<evidence type="ECO:0000259" key="7">
    <source>
        <dbReference type="PROSITE" id="PS50141"/>
    </source>
</evidence>
<evidence type="ECO:0000313" key="8">
    <source>
        <dbReference type="EMBL" id="CAF3120538.1"/>
    </source>
</evidence>
<dbReference type="GO" id="GO:0003726">
    <property type="term" value="F:double-stranded RNA adenosine deaminase activity"/>
    <property type="evidence" value="ECO:0007669"/>
    <property type="project" value="TreeGrafter"/>
</dbReference>
<feature type="domain" description="A to I editase" evidence="7">
    <location>
        <begin position="165"/>
        <end position="482"/>
    </location>
</feature>
<reference evidence="8" key="1">
    <citation type="submission" date="2021-02" db="EMBL/GenBank/DDBJ databases">
        <authorList>
            <person name="Nowell W R."/>
        </authorList>
    </citation>
    <scope>NUCLEOTIDE SEQUENCE</scope>
</reference>
<dbReference type="EMBL" id="CAJNYT010003124">
    <property type="protein sequence ID" value="CAF3530135.1"/>
    <property type="molecule type" value="Genomic_DNA"/>
</dbReference>
<evidence type="ECO:0000256" key="5">
    <source>
        <dbReference type="PROSITE-ProRule" id="PRU00266"/>
    </source>
</evidence>
<dbReference type="GO" id="GO:0008251">
    <property type="term" value="F:tRNA-specific adenosine deaminase activity"/>
    <property type="evidence" value="ECO:0007669"/>
    <property type="project" value="TreeGrafter"/>
</dbReference>
<dbReference type="HAMAP" id="MF_01401">
    <property type="entry name" value="MsrA"/>
    <property type="match status" value="1"/>
</dbReference>
<feature type="domain" description="DRBM" evidence="6">
    <location>
        <begin position="35"/>
        <end position="103"/>
    </location>
</feature>
<dbReference type="Pfam" id="PF01625">
    <property type="entry name" value="PMSR"/>
    <property type="match status" value="1"/>
</dbReference>
<organism evidence="8 12">
    <name type="scientific">Rotaria socialis</name>
    <dbReference type="NCBI Taxonomy" id="392032"/>
    <lineage>
        <taxon>Eukaryota</taxon>
        <taxon>Metazoa</taxon>
        <taxon>Spiralia</taxon>
        <taxon>Gnathifera</taxon>
        <taxon>Rotifera</taxon>
        <taxon>Eurotatoria</taxon>
        <taxon>Bdelloidea</taxon>
        <taxon>Philodinida</taxon>
        <taxon>Philodinidae</taxon>
        <taxon>Rotaria</taxon>
    </lineage>
</organism>
<evidence type="ECO:0000259" key="6">
    <source>
        <dbReference type="PROSITE" id="PS50137"/>
    </source>
</evidence>
<sequence>MISNDNDEIQTIEQSYEDFILDLKLDPSITILSKNSLSLLNEYAQLNGQKLSFQVISQSGQNHQPSFAIAVLLGDRQFSAGFASTKREACIEAANKTFYQLSLDARQSLRFTTNRDCTLFDHIASKILSTYRDLCISVPLELIGCKVLAGFIIEKIDEQTFTVISLATGNKCAGGSVLSTTGLVVHDSHAEQLARRGFIRYLYGQIESFQKNKESIFEKADDNRLVLKSTIHIHFYTSFAPCGDSALFTPRDKITEATLKNEHELHRTARVQGQLRSKFENGEGTIPTDPKSTILSLDAIRNGQHVRHMSCSDKIVRWNILGIQGALLSNRIQPIYLNSITIGFPFHYGHLCRALCCRLHDYFNSNPLLKPYRLNHPLIGHTKLKWKEEINRSNNSYDSLNWNIKEKSIELIEPSSGKRKPNQQPSRLCKSHIFQLYKNIYSTDNKSYDQMKKASITYQQCKYQMFQGFELYYSTGWISKDPSTFGGGCFWCLEAVFQRLKGVEKIVSGYAGGHKQEPSYQEVCTGSTNHAEVIQISFDPQTIAYKQLLNVFFHIHDPTTKDRQGTDVGTQYRSVIFYHDSVQQKEAEMFKAHLADENVYEDPIVTEILPMENHPFYSAEEYHQNYFQRNPSQGYCSTVVKSKVDKFMVKFSDLLKNQI</sequence>
<dbReference type="Gene3D" id="3.30.1060.10">
    <property type="entry name" value="Peptide methionine sulphoxide reductase MsrA"/>
    <property type="match status" value="1"/>
</dbReference>
<dbReference type="SUPFAM" id="SSF54768">
    <property type="entry name" value="dsRNA-binding domain-like"/>
    <property type="match status" value="1"/>
</dbReference>
<dbReference type="PANTHER" id="PTHR10910:SF107">
    <property type="entry name" value="DOUBLE-STRANDED RNA-SPECIFIC ADENOSINE DEAMINASE"/>
    <property type="match status" value="1"/>
</dbReference>
<evidence type="ECO:0000313" key="9">
    <source>
        <dbReference type="EMBL" id="CAF3530135.1"/>
    </source>
</evidence>
<dbReference type="EC" id="1.8.4.11" evidence="2"/>
<evidence type="ECO:0000256" key="4">
    <source>
        <dbReference type="ARBA" id="ARBA00030643"/>
    </source>
</evidence>
<dbReference type="Pfam" id="PF02137">
    <property type="entry name" value="A_deamin"/>
    <property type="match status" value="1"/>
</dbReference>
<dbReference type="AlphaFoldDB" id="A0A817NR27"/>
<comment type="similarity">
    <text evidence="1">Belongs to the MsrA Met sulfoxide reductase family.</text>
</comment>
<name>A0A817NR27_9BILA</name>
<dbReference type="Proteomes" id="UP000663862">
    <property type="component" value="Unassembled WGS sequence"/>
</dbReference>
<dbReference type="InterPro" id="IPR014720">
    <property type="entry name" value="dsRBD_dom"/>
</dbReference>
<dbReference type="SMART" id="SM00552">
    <property type="entry name" value="ADEAMc"/>
    <property type="match status" value="1"/>
</dbReference>
<evidence type="ECO:0000256" key="3">
    <source>
        <dbReference type="ARBA" id="ARBA00023002"/>
    </source>
</evidence>
<dbReference type="EMBL" id="CAJNXB010000998">
    <property type="protein sequence ID" value="CAF3120538.1"/>
    <property type="molecule type" value="Genomic_DNA"/>
</dbReference>
<evidence type="ECO:0000313" key="11">
    <source>
        <dbReference type="EMBL" id="CAF4605634.1"/>
    </source>
</evidence>
<dbReference type="InterPro" id="IPR002466">
    <property type="entry name" value="A_deamin"/>
</dbReference>
<dbReference type="PROSITE" id="PS50137">
    <property type="entry name" value="DS_RBD"/>
    <property type="match status" value="1"/>
</dbReference>
<dbReference type="OrthoDB" id="10268011at2759"/>
<dbReference type="InterPro" id="IPR002569">
    <property type="entry name" value="Met_Sox_Rdtase_MsrA_dom"/>
</dbReference>
<evidence type="ECO:0000313" key="10">
    <source>
        <dbReference type="EMBL" id="CAF4159825.1"/>
    </source>
</evidence>
<keyword evidence="5" id="KW-0694">RNA-binding</keyword>
<dbReference type="GO" id="GO:0006382">
    <property type="term" value="P:adenosine to inosine editing"/>
    <property type="evidence" value="ECO:0007669"/>
    <property type="project" value="TreeGrafter"/>
</dbReference>
<dbReference type="Proteomes" id="UP000663825">
    <property type="component" value="Unassembled WGS sequence"/>
</dbReference>
<dbReference type="SMART" id="SM00358">
    <property type="entry name" value="DSRM"/>
    <property type="match status" value="1"/>
</dbReference>
<dbReference type="Gene3D" id="3.30.160.20">
    <property type="match status" value="1"/>
</dbReference>
<dbReference type="InterPro" id="IPR036509">
    <property type="entry name" value="Met_Sox_Rdtase_MsrA_sf"/>
</dbReference>
<dbReference type="GO" id="GO:0006396">
    <property type="term" value="P:RNA processing"/>
    <property type="evidence" value="ECO:0007669"/>
    <property type="project" value="InterPro"/>
</dbReference>
<dbReference type="PANTHER" id="PTHR10910">
    <property type="entry name" value="EUKARYOTE SPECIFIC DSRNA BINDING PROTEIN"/>
    <property type="match status" value="1"/>
</dbReference>
<dbReference type="PROSITE" id="PS50141">
    <property type="entry name" value="A_DEAMIN_EDITASE"/>
    <property type="match status" value="1"/>
</dbReference>
<proteinExistence type="inferred from homology"/>
<dbReference type="EMBL" id="CAJOBO010000198">
    <property type="protein sequence ID" value="CAF4159825.1"/>
    <property type="molecule type" value="Genomic_DNA"/>
</dbReference>
<dbReference type="GO" id="GO:0005737">
    <property type="term" value="C:cytoplasm"/>
    <property type="evidence" value="ECO:0007669"/>
    <property type="project" value="TreeGrafter"/>
</dbReference>
<dbReference type="EMBL" id="CAJOBQ010003418">
    <property type="protein sequence ID" value="CAF4605634.1"/>
    <property type="molecule type" value="Genomic_DNA"/>
</dbReference>
<protein>
    <recommendedName>
        <fullName evidence="2">peptide-methionine (S)-S-oxide reductase</fullName>
        <ecNumber evidence="2">1.8.4.11</ecNumber>
    </recommendedName>
    <alternativeName>
        <fullName evidence="4">Peptide-methionine (S)-S-oxide reductase</fullName>
    </alternativeName>
</protein>
<keyword evidence="3" id="KW-0560">Oxidoreductase</keyword>
<dbReference type="Proteomes" id="UP000663872">
    <property type="component" value="Unassembled WGS sequence"/>
</dbReference>
<accession>A0A817NR27</accession>
<dbReference type="GO" id="GO:0003725">
    <property type="term" value="F:double-stranded RNA binding"/>
    <property type="evidence" value="ECO:0007669"/>
    <property type="project" value="TreeGrafter"/>
</dbReference>
<dbReference type="SUPFAM" id="SSF55068">
    <property type="entry name" value="Peptide methionine sulfoxide reductase"/>
    <property type="match status" value="1"/>
</dbReference>